<evidence type="ECO:0000259" key="2">
    <source>
        <dbReference type="PROSITE" id="PS50146"/>
    </source>
</evidence>
<dbReference type="PANTHER" id="PTHR12358:SF54">
    <property type="entry name" value="SPHINGOSINE KINASE RELATED PROTEIN"/>
    <property type="match status" value="1"/>
</dbReference>
<gene>
    <name evidence="3" type="primary">bmrU</name>
    <name evidence="3" type="ORF">PSM7751_02718</name>
</gene>
<dbReference type="Proteomes" id="UP000193963">
    <property type="component" value="Unassembled WGS sequence"/>
</dbReference>
<dbReference type="PROSITE" id="PS50146">
    <property type="entry name" value="DAGK"/>
    <property type="match status" value="1"/>
</dbReference>
<dbReference type="RefSeq" id="WP_234986489.1">
    <property type="nucleotide sequence ID" value="NZ_FWFN01000005.1"/>
</dbReference>
<dbReference type="EMBL" id="FWFN01000005">
    <property type="protein sequence ID" value="SLN55354.1"/>
    <property type="molecule type" value="Genomic_DNA"/>
</dbReference>
<protein>
    <submittedName>
        <fullName evidence="3">Putative lipid kinase BmrU</fullName>
        <ecNumber evidence="3">2.7.1.-</ecNumber>
    </submittedName>
</protein>
<dbReference type="Gene3D" id="2.60.200.40">
    <property type="match status" value="1"/>
</dbReference>
<dbReference type="SUPFAM" id="SSF111331">
    <property type="entry name" value="NAD kinase/diacylglycerol kinase-like"/>
    <property type="match status" value="1"/>
</dbReference>
<reference evidence="3 4" key="1">
    <citation type="submission" date="2017-03" db="EMBL/GenBank/DDBJ databases">
        <authorList>
            <person name="Afonso C.L."/>
            <person name="Miller P.J."/>
            <person name="Scott M.A."/>
            <person name="Spackman E."/>
            <person name="Goraichik I."/>
            <person name="Dimitrov K.M."/>
            <person name="Suarez D.L."/>
            <person name="Swayne D.E."/>
        </authorList>
    </citation>
    <scope>NUCLEOTIDE SEQUENCE [LARGE SCALE GENOMIC DNA]</scope>
    <source>
        <strain evidence="3 4">CECT 7751</strain>
    </source>
</reference>
<dbReference type="InterPro" id="IPR017438">
    <property type="entry name" value="ATP-NAD_kinase_N"/>
</dbReference>
<feature type="compositionally biased region" description="Basic and acidic residues" evidence="1">
    <location>
        <begin position="8"/>
        <end position="25"/>
    </location>
</feature>
<dbReference type="InterPro" id="IPR001206">
    <property type="entry name" value="Diacylglycerol_kinase_cat_dom"/>
</dbReference>
<keyword evidence="3" id="KW-0808">Transferase</keyword>
<evidence type="ECO:0000313" key="3">
    <source>
        <dbReference type="EMBL" id="SLN55354.1"/>
    </source>
</evidence>
<evidence type="ECO:0000313" key="4">
    <source>
        <dbReference type="Proteomes" id="UP000193963"/>
    </source>
</evidence>
<dbReference type="PANTHER" id="PTHR12358">
    <property type="entry name" value="SPHINGOSINE KINASE"/>
    <property type="match status" value="1"/>
</dbReference>
<feature type="domain" description="DAGKc" evidence="2">
    <location>
        <begin position="25"/>
        <end position="156"/>
    </location>
</feature>
<dbReference type="Pfam" id="PF00781">
    <property type="entry name" value="DAGK_cat"/>
    <property type="match status" value="1"/>
</dbReference>
<keyword evidence="3" id="KW-0418">Kinase</keyword>
<keyword evidence="4" id="KW-1185">Reference proteome</keyword>
<sequence>MAQAMAIDPDRAEAPDTPERAGEARRNGPFLVIANEASGTNARDGDAIRRAMAVLEDAGARLRHWSPGDTDALNAILDEEIADGARTVVAAGGDGTAMALADAMVGRDAAMSVLPLGTFNYFARGLGLSEAPEEAARTLLEAERRPIRVGEVNDQVFLNNASLGIYPSILKEREDVYRRFGRRRLMAHWSVVRTFWRFQRPMHLTLTLADGERKEYRTPLLFVARSAYQLQRFNLAGCDAIQRDHLALLIGRGKSRAALFRLAWRLVTRSMQQGRDYDLVEAESVRVETARRRPLLAFDGEKRRDTSPFDFAMTDQKLTILLPPKDTDASSEPGPESGT</sequence>
<dbReference type="InterPro" id="IPR016064">
    <property type="entry name" value="NAD/diacylglycerol_kinase_sf"/>
</dbReference>
<name>A0A1X6ZM63_9RHOB</name>
<organism evidence="3 4">
    <name type="scientific">Pseudooceanicola marinus</name>
    <dbReference type="NCBI Taxonomy" id="396013"/>
    <lineage>
        <taxon>Bacteria</taxon>
        <taxon>Pseudomonadati</taxon>
        <taxon>Pseudomonadota</taxon>
        <taxon>Alphaproteobacteria</taxon>
        <taxon>Rhodobacterales</taxon>
        <taxon>Paracoccaceae</taxon>
        <taxon>Pseudooceanicola</taxon>
    </lineage>
</organism>
<dbReference type="Gene3D" id="3.40.50.10330">
    <property type="entry name" value="Probable inorganic polyphosphate/atp-NAD kinase, domain 1"/>
    <property type="match status" value="1"/>
</dbReference>
<dbReference type="GO" id="GO:0016301">
    <property type="term" value="F:kinase activity"/>
    <property type="evidence" value="ECO:0007669"/>
    <property type="project" value="UniProtKB-KW"/>
</dbReference>
<feature type="region of interest" description="Disordered" evidence="1">
    <location>
        <begin position="1"/>
        <end position="25"/>
    </location>
</feature>
<proteinExistence type="predicted"/>
<dbReference type="SMART" id="SM00046">
    <property type="entry name" value="DAGKc"/>
    <property type="match status" value="1"/>
</dbReference>
<dbReference type="EC" id="2.7.1.-" evidence="3"/>
<dbReference type="AlphaFoldDB" id="A0A1X6ZM63"/>
<accession>A0A1X6ZM63</accession>
<evidence type="ECO:0000256" key="1">
    <source>
        <dbReference type="SAM" id="MobiDB-lite"/>
    </source>
</evidence>
<dbReference type="InterPro" id="IPR050187">
    <property type="entry name" value="Lipid_Phosphate_FormReg"/>
</dbReference>